<evidence type="ECO:0000313" key="2">
    <source>
        <dbReference type="Proteomes" id="UP001162483"/>
    </source>
</evidence>
<sequence>MVSWKESEFVVKDSQIGLYSRSSVKDMKFLLLVLSQRALWMANRPAYLW</sequence>
<name>A0ABN9CQG3_9NEOB</name>
<dbReference type="EMBL" id="CATNWA010011844">
    <property type="protein sequence ID" value="CAI9562403.1"/>
    <property type="molecule type" value="Genomic_DNA"/>
</dbReference>
<gene>
    <name evidence="1" type="ORF">SPARVUS_LOCUS5603855</name>
</gene>
<organism evidence="1 2">
    <name type="scientific">Staurois parvus</name>
    <dbReference type="NCBI Taxonomy" id="386267"/>
    <lineage>
        <taxon>Eukaryota</taxon>
        <taxon>Metazoa</taxon>
        <taxon>Chordata</taxon>
        <taxon>Craniata</taxon>
        <taxon>Vertebrata</taxon>
        <taxon>Euteleostomi</taxon>
        <taxon>Amphibia</taxon>
        <taxon>Batrachia</taxon>
        <taxon>Anura</taxon>
        <taxon>Neobatrachia</taxon>
        <taxon>Ranoidea</taxon>
        <taxon>Ranidae</taxon>
        <taxon>Staurois</taxon>
    </lineage>
</organism>
<proteinExistence type="predicted"/>
<reference evidence="1" key="1">
    <citation type="submission" date="2023-05" db="EMBL/GenBank/DDBJ databases">
        <authorList>
            <person name="Stuckert A."/>
        </authorList>
    </citation>
    <scope>NUCLEOTIDE SEQUENCE</scope>
</reference>
<dbReference type="Proteomes" id="UP001162483">
    <property type="component" value="Unassembled WGS sequence"/>
</dbReference>
<comment type="caution">
    <text evidence="1">The sequence shown here is derived from an EMBL/GenBank/DDBJ whole genome shotgun (WGS) entry which is preliminary data.</text>
</comment>
<protein>
    <submittedName>
        <fullName evidence="1">Uncharacterized protein</fullName>
    </submittedName>
</protein>
<accession>A0ABN9CQG3</accession>
<evidence type="ECO:0000313" key="1">
    <source>
        <dbReference type="EMBL" id="CAI9562403.1"/>
    </source>
</evidence>
<keyword evidence="2" id="KW-1185">Reference proteome</keyword>